<comment type="similarity">
    <text evidence="1">Belongs to the short-chain dehydrogenases/reductases (SDR) family.</text>
</comment>
<evidence type="ECO:0000256" key="1">
    <source>
        <dbReference type="ARBA" id="ARBA00006484"/>
    </source>
</evidence>
<keyword evidence="4" id="KW-1185">Reference proteome</keyword>
<name>A0ABY6D9J4_9RHOB</name>
<dbReference type="EMBL" id="CP106738">
    <property type="protein sequence ID" value="UXX82777.1"/>
    <property type="molecule type" value="Genomic_DNA"/>
</dbReference>
<accession>A0ABY6D9J4</accession>
<dbReference type="RefSeq" id="WP_263047586.1">
    <property type="nucleotide sequence ID" value="NZ_CP106738.1"/>
</dbReference>
<keyword evidence="2" id="KW-0560">Oxidoreductase</keyword>
<dbReference type="Gene3D" id="3.40.50.720">
    <property type="entry name" value="NAD(P)-binding Rossmann-like Domain"/>
    <property type="match status" value="1"/>
</dbReference>
<dbReference type="InterPro" id="IPR002347">
    <property type="entry name" value="SDR_fam"/>
</dbReference>
<evidence type="ECO:0000313" key="3">
    <source>
        <dbReference type="EMBL" id="UXX82777.1"/>
    </source>
</evidence>
<dbReference type="CDD" id="cd05233">
    <property type="entry name" value="SDR_c"/>
    <property type="match status" value="1"/>
</dbReference>
<dbReference type="SUPFAM" id="SSF51735">
    <property type="entry name" value="NAD(P)-binding Rossmann-fold domains"/>
    <property type="match status" value="1"/>
</dbReference>
<proteinExistence type="inferred from homology"/>
<sequence length="235" mass="24799">MISFDFSRKGGKHEVLLTGIGGSIGNAILQTLEEAGSSITTISNDPNEAQSIIADFSDDAALRAAVEKSPAHLDALVLAHGFLQRGPVDSVSPADWRHLLDINLNSIYTLIHASLDRLHDKSSIVIISSTAGLDHSPIGGPHYTVSKWGLNGLVRHLCDDLGPRGIRINSICPGLVDNPMGRAFMSDAQYEACFDDIPMRRAAAPAEIASAVGFLLSDGASFISGANIPVSGGFQ</sequence>
<evidence type="ECO:0000256" key="2">
    <source>
        <dbReference type="ARBA" id="ARBA00023002"/>
    </source>
</evidence>
<protein>
    <submittedName>
        <fullName evidence="3">SDR family oxidoreductase</fullName>
    </submittedName>
</protein>
<organism evidence="3 4">
    <name type="scientific">Roseovarius pelagicus</name>
    <dbReference type="NCBI Taxonomy" id="2980108"/>
    <lineage>
        <taxon>Bacteria</taxon>
        <taxon>Pseudomonadati</taxon>
        <taxon>Pseudomonadota</taxon>
        <taxon>Alphaproteobacteria</taxon>
        <taxon>Rhodobacterales</taxon>
        <taxon>Roseobacteraceae</taxon>
        <taxon>Roseovarius</taxon>
    </lineage>
</organism>
<dbReference type="Proteomes" id="UP001064087">
    <property type="component" value="Chromosome"/>
</dbReference>
<dbReference type="PRINTS" id="PR00081">
    <property type="entry name" value="GDHRDH"/>
</dbReference>
<reference evidence="3" key="1">
    <citation type="submission" date="2022-10" db="EMBL/GenBank/DDBJ databases">
        <title>Roseovarius pelagicus sp. nov., isolated from Arctic seawater.</title>
        <authorList>
            <person name="Hong Y.W."/>
            <person name="Hwang C.Y."/>
        </authorList>
    </citation>
    <scope>NUCLEOTIDE SEQUENCE</scope>
    <source>
        <strain evidence="3">HL-MP18</strain>
    </source>
</reference>
<dbReference type="InterPro" id="IPR036291">
    <property type="entry name" value="NAD(P)-bd_dom_sf"/>
</dbReference>
<evidence type="ECO:0000313" key="4">
    <source>
        <dbReference type="Proteomes" id="UP001064087"/>
    </source>
</evidence>
<dbReference type="Pfam" id="PF13561">
    <property type="entry name" value="adh_short_C2"/>
    <property type="match status" value="1"/>
</dbReference>
<dbReference type="PANTHER" id="PTHR42760:SF133">
    <property type="entry name" value="3-OXOACYL-[ACYL-CARRIER-PROTEIN] REDUCTASE"/>
    <property type="match status" value="1"/>
</dbReference>
<dbReference type="PANTHER" id="PTHR42760">
    <property type="entry name" value="SHORT-CHAIN DEHYDROGENASES/REDUCTASES FAMILY MEMBER"/>
    <property type="match status" value="1"/>
</dbReference>
<gene>
    <name evidence="3" type="ORF">N7U68_17080</name>
</gene>